<keyword evidence="6" id="KW-0547">Nucleotide-binding</keyword>
<evidence type="ECO:0000256" key="7">
    <source>
        <dbReference type="ARBA" id="ARBA00022801"/>
    </source>
</evidence>
<keyword evidence="3" id="KW-0930">Antiviral protein</keyword>
<dbReference type="PROSITE" id="PS51194">
    <property type="entry name" value="HELICASE_CTER"/>
    <property type="match status" value="1"/>
</dbReference>
<evidence type="ECO:0000256" key="9">
    <source>
        <dbReference type="ARBA" id="ARBA00022840"/>
    </source>
</evidence>
<evidence type="ECO:0008006" key="23">
    <source>
        <dbReference type="Google" id="ProtNLM"/>
    </source>
</evidence>
<dbReference type="InterPro" id="IPR000999">
    <property type="entry name" value="RNase_III_dom"/>
</dbReference>
<dbReference type="InterPro" id="IPR001650">
    <property type="entry name" value="Helicase_C-like"/>
</dbReference>
<evidence type="ECO:0000256" key="3">
    <source>
        <dbReference type="ARBA" id="ARBA00022721"/>
    </source>
</evidence>
<gene>
    <name evidence="21" type="ORF">KAF25_004394</name>
</gene>
<dbReference type="CDD" id="cd18034">
    <property type="entry name" value="DEXHc_dicer"/>
    <property type="match status" value="1"/>
</dbReference>
<dbReference type="Proteomes" id="UP000782241">
    <property type="component" value="Unassembled WGS sequence"/>
</dbReference>
<keyword evidence="12" id="KW-0051">Antiviral defense</keyword>
<name>A0A9P7HAS6_9HYPO</name>
<evidence type="ECO:0000259" key="20">
    <source>
        <dbReference type="PROSITE" id="PS51327"/>
    </source>
</evidence>
<dbReference type="Pfam" id="PF00636">
    <property type="entry name" value="Ribonuclease_3"/>
    <property type="match status" value="2"/>
</dbReference>
<dbReference type="SUPFAM" id="SSF69065">
    <property type="entry name" value="RNase III domain-like"/>
    <property type="match status" value="2"/>
</dbReference>
<dbReference type="CDD" id="cd00593">
    <property type="entry name" value="RIBOc"/>
    <property type="match status" value="2"/>
</dbReference>
<dbReference type="SMART" id="SM00535">
    <property type="entry name" value="RIBOc"/>
    <property type="match status" value="2"/>
</dbReference>
<feature type="domain" description="RNase III" evidence="17">
    <location>
        <begin position="1194"/>
        <end position="1373"/>
    </location>
</feature>
<dbReference type="GO" id="GO:0004386">
    <property type="term" value="F:helicase activity"/>
    <property type="evidence" value="ECO:0007669"/>
    <property type="project" value="UniProtKB-KW"/>
</dbReference>
<evidence type="ECO:0000256" key="5">
    <source>
        <dbReference type="ARBA" id="ARBA00022737"/>
    </source>
</evidence>
<dbReference type="InterPro" id="IPR005034">
    <property type="entry name" value="Dicer_dimerisation"/>
</dbReference>
<keyword evidence="10" id="KW-0460">Magnesium</keyword>
<dbReference type="PANTHER" id="PTHR14950:SF37">
    <property type="entry name" value="ENDORIBONUCLEASE DICER"/>
    <property type="match status" value="1"/>
</dbReference>
<keyword evidence="13" id="KW-0464">Manganese</keyword>
<feature type="domain" description="DRBM" evidence="16">
    <location>
        <begin position="1403"/>
        <end position="1468"/>
    </location>
</feature>
<dbReference type="InterPro" id="IPR027417">
    <property type="entry name" value="P-loop_NTPase"/>
</dbReference>
<evidence type="ECO:0000256" key="8">
    <source>
        <dbReference type="ARBA" id="ARBA00022806"/>
    </source>
</evidence>
<dbReference type="PROSITE" id="PS51327">
    <property type="entry name" value="DICER_DSRBF"/>
    <property type="match status" value="1"/>
</dbReference>
<evidence type="ECO:0000256" key="15">
    <source>
        <dbReference type="SAM" id="MobiDB-lite"/>
    </source>
</evidence>
<dbReference type="PROSITE" id="PS50142">
    <property type="entry name" value="RNASE_3_2"/>
    <property type="match status" value="2"/>
</dbReference>
<sequence>MISRSSRRLIFSKRTLLFHHLRQPPWIAKSASHRPQRRDQRLYSELSNDDNMMDIDRPQSPGTGSSSSSRPDTPLVSETKAPTAEITETVSIVTAGKVLGEAQDEGDESKPESPAPEIINPRAYQREMLEQSLKRNVIVAMDTGSGKTQVAVLRIQAELERCSPNKIIWFLGKTVSLCEQQYSVINRQMPSVSMRLLTGQLNIDAWSPKVWPLILEGTRIVVSTFDILRDALDHAFVRMDMLALIVFDEVHNCVKNSSGRKIMMNFYHEHKNAGLPVPGILGLTASPVISSDIAEIERLENTMDAICVTPTVHREQLLKHVNRPHLVRSLYETERFPARTELMQQLQSEYLRMNIAQDPQIVKLKSLAVKNAECRKKLQDAIMKHDTFSQNQMKGLWNKSKDILVELGSWAADRYISQLIRMFLERFDTPDTFTDAWSNEDRTYLAGHLRQITPKPIDTAPPTTHDLSHKVNRLIHEILAAGTGVVGIIFVKERAATNVLCDVLSNHPAIRERYRVGSMVGTSSFGTRKYNMYEFANNTGTQVLDDFRSGAINLLVATSVLEEGIDVPACNLVVCFDETTTLKSFIQRRGRARMQESKMIALERSSAGPRAWEDLEEGMKKRYADDQRELARLEELARSEPTSSIYYIVKNSGARLDLENSRQHLEHFCQIVFRSDFVDRRPDYVFHKEDPGFGEPILRATVTLPAGLPPHLRKFRSACGWKSEKNAMKDAAFQAYVALFEEGLVNEHLLPISATAEKVEETVDLDVEPLFNPWIQIAQNWKANIDKWVYSFEFMDEESTTPTRFEIAMPAELPQPRDITIHPGDGSTWSVRCVAVKQISHDESTSLPDHTSALLAMNFGHRWVVEDCSHVIKVIHEKKDLSREDIGALPFHGREEAAAERRILVRDLQKSPFHYVKTIPFKPAFEQVQHPFYEYDAAPEEQYLVVEQWSRRSDLLHLNKGGATKISSKPYGRVVPISWATVDGVPRRVVKFGMLIPCIIHELEVQLIASELSSTLLEPVSISDLQLVLEAISSRSAAEPVDYERLELLGDSILKFCTVIQAYSEHPFWPEGLLNHFKDRLVANTRLHQVCLEKGLSKFILSKSFTGQKWRPLYLDNFLDADPVIRPSRFIGPKNLADVVEALIGASFQDGGMTKALKCITVFLGDKCNWHEEGVGRDILFGTAPDDVQLPPHMEPLEAMIGYSFKKKSLLLEAVTHGSYAADAQQRSYEQLEFLGDAVLDYIVVTRMFQFNQAIPNSRLHMIKTAMVNAEFLAFTNMEHGVSRTDVEVKPGGALGSTEVQLRLWKFVRYSSPEMRQVLNQTEIKFQGLRHELVAAVRDGTHYPWVLLARLRPKKVYSDLFESLLGAVWVDSGSIETCAGVLHKFGILPYLDRILEQNIHVQHPKEELSRLAVNQKMSFDYTVIDGPEPEYLCKAKIGDRVVGDVRGALNKDEAMAKAAEQGVRLLNKEKKALQDGADGMDLS</sequence>
<evidence type="ECO:0000256" key="2">
    <source>
        <dbReference type="ARBA" id="ARBA00001946"/>
    </source>
</evidence>
<evidence type="ECO:0000256" key="1">
    <source>
        <dbReference type="ARBA" id="ARBA00001936"/>
    </source>
</evidence>
<dbReference type="SUPFAM" id="SSF54768">
    <property type="entry name" value="dsRNA-binding domain-like"/>
    <property type="match status" value="1"/>
</dbReference>
<dbReference type="InterPro" id="IPR038248">
    <property type="entry name" value="Dicer_dimer_sf"/>
</dbReference>
<dbReference type="InterPro" id="IPR014001">
    <property type="entry name" value="Helicase_ATP-bd"/>
</dbReference>
<dbReference type="GO" id="GO:0051607">
    <property type="term" value="P:defense response to virus"/>
    <property type="evidence" value="ECO:0007669"/>
    <property type="project" value="UniProtKB-KW"/>
</dbReference>
<proteinExistence type="inferred from homology"/>
<comment type="caution">
    <text evidence="21">The sequence shown here is derived from an EMBL/GenBank/DDBJ whole genome shotgun (WGS) entry which is preliminary data.</text>
</comment>
<accession>A0A9P7HAS6</accession>
<dbReference type="Pfam" id="PF03368">
    <property type="entry name" value="Dicer_dimer"/>
    <property type="match status" value="1"/>
</dbReference>
<evidence type="ECO:0000259" key="16">
    <source>
        <dbReference type="PROSITE" id="PS50137"/>
    </source>
</evidence>
<evidence type="ECO:0000256" key="13">
    <source>
        <dbReference type="ARBA" id="ARBA00023211"/>
    </source>
</evidence>
<evidence type="ECO:0000259" key="17">
    <source>
        <dbReference type="PROSITE" id="PS50142"/>
    </source>
</evidence>
<evidence type="ECO:0000256" key="10">
    <source>
        <dbReference type="ARBA" id="ARBA00022842"/>
    </source>
</evidence>
<dbReference type="SMART" id="SM00487">
    <property type="entry name" value="DEXDc"/>
    <property type="match status" value="1"/>
</dbReference>
<dbReference type="GO" id="GO:0005524">
    <property type="term" value="F:ATP binding"/>
    <property type="evidence" value="ECO:0007669"/>
    <property type="project" value="UniProtKB-KW"/>
</dbReference>
<dbReference type="GO" id="GO:0046872">
    <property type="term" value="F:metal ion binding"/>
    <property type="evidence" value="ECO:0007669"/>
    <property type="project" value="UniProtKB-KW"/>
</dbReference>
<comment type="cofactor">
    <cofactor evidence="1">
        <name>Mn(2+)</name>
        <dbReference type="ChEBI" id="CHEBI:29035"/>
    </cofactor>
</comment>
<evidence type="ECO:0000313" key="22">
    <source>
        <dbReference type="Proteomes" id="UP000782241"/>
    </source>
</evidence>
<evidence type="ECO:0000256" key="11">
    <source>
        <dbReference type="ARBA" id="ARBA00022884"/>
    </source>
</evidence>
<dbReference type="GO" id="GO:0030422">
    <property type="term" value="P:siRNA processing"/>
    <property type="evidence" value="ECO:0007669"/>
    <property type="project" value="TreeGrafter"/>
</dbReference>
<comment type="similarity">
    <text evidence="14">Belongs to the helicase family. Dicer subfamily.</text>
</comment>
<dbReference type="PROSITE" id="PS00517">
    <property type="entry name" value="RNASE_3_1"/>
    <property type="match status" value="1"/>
</dbReference>
<feature type="domain" description="Dicer dsRNA-binding fold" evidence="20">
    <location>
        <begin position="661"/>
        <end position="759"/>
    </location>
</feature>
<feature type="domain" description="RNase III" evidence="17">
    <location>
        <begin position="1009"/>
        <end position="1152"/>
    </location>
</feature>
<organism evidence="21 22">
    <name type="scientific">Fusarium avenaceum</name>
    <dbReference type="NCBI Taxonomy" id="40199"/>
    <lineage>
        <taxon>Eukaryota</taxon>
        <taxon>Fungi</taxon>
        <taxon>Dikarya</taxon>
        <taxon>Ascomycota</taxon>
        <taxon>Pezizomycotina</taxon>
        <taxon>Sordariomycetes</taxon>
        <taxon>Hypocreomycetidae</taxon>
        <taxon>Hypocreales</taxon>
        <taxon>Nectriaceae</taxon>
        <taxon>Fusarium</taxon>
        <taxon>Fusarium tricinctum species complex</taxon>
    </lineage>
</organism>
<keyword evidence="8" id="KW-0347">Helicase</keyword>
<dbReference type="SMART" id="SM00490">
    <property type="entry name" value="HELICc"/>
    <property type="match status" value="1"/>
</dbReference>
<dbReference type="Gene3D" id="3.30.160.380">
    <property type="entry name" value="Dicer dimerisation domain"/>
    <property type="match status" value="1"/>
</dbReference>
<keyword evidence="5" id="KW-0677">Repeat</keyword>
<evidence type="ECO:0000256" key="4">
    <source>
        <dbReference type="ARBA" id="ARBA00022723"/>
    </source>
</evidence>
<dbReference type="PROSITE" id="PS50137">
    <property type="entry name" value="DS_RBD"/>
    <property type="match status" value="1"/>
</dbReference>
<dbReference type="InterPro" id="IPR036389">
    <property type="entry name" value="RNase_III_sf"/>
</dbReference>
<reference evidence="21" key="1">
    <citation type="submission" date="2021-04" db="EMBL/GenBank/DDBJ databases">
        <title>Draft genome of Fusarium avenaceum strain F156N33, isolated from an atmospheric sample in Virginia.</title>
        <authorList>
            <person name="Yang S."/>
            <person name="Vinatzer B.A."/>
            <person name="Coleman J."/>
        </authorList>
    </citation>
    <scope>NUCLEOTIDE SEQUENCE</scope>
    <source>
        <strain evidence="21">F156N33</strain>
    </source>
</reference>
<keyword evidence="9" id="KW-0067">ATP-binding</keyword>
<comment type="cofactor">
    <cofactor evidence="2">
        <name>Mg(2+)</name>
        <dbReference type="ChEBI" id="CHEBI:18420"/>
    </cofactor>
</comment>
<dbReference type="Gene3D" id="3.40.50.300">
    <property type="entry name" value="P-loop containing nucleotide triphosphate hydrolases"/>
    <property type="match status" value="2"/>
</dbReference>
<feature type="domain" description="Helicase C-terminal" evidence="19">
    <location>
        <begin position="470"/>
        <end position="634"/>
    </location>
</feature>
<evidence type="ECO:0000256" key="12">
    <source>
        <dbReference type="ARBA" id="ARBA00023118"/>
    </source>
</evidence>
<dbReference type="GO" id="GO:0005634">
    <property type="term" value="C:nucleus"/>
    <property type="evidence" value="ECO:0007669"/>
    <property type="project" value="TreeGrafter"/>
</dbReference>
<dbReference type="GO" id="GO:0004525">
    <property type="term" value="F:ribonuclease III activity"/>
    <property type="evidence" value="ECO:0007669"/>
    <property type="project" value="InterPro"/>
</dbReference>
<evidence type="ECO:0000259" key="18">
    <source>
        <dbReference type="PROSITE" id="PS51192"/>
    </source>
</evidence>
<evidence type="ECO:0000256" key="6">
    <source>
        <dbReference type="ARBA" id="ARBA00022741"/>
    </source>
</evidence>
<keyword evidence="4" id="KW-0479">Metal-binding</keyword>
<dbReference type="EMBL" id="JAGPUO010000006">
    <property type="protein sequence ID" value="KAG5662155.1"/>
    <property type="molecule type" value="Genomic_DNA"/>
</dbReference>
<dbReference type="Pfam" id="PF00270">
    <property type="entry name" value="DEAD"/>
    <property type="match status" value="1"/>
</dbReference>
<evidence type="ECO:0000259" key="19">
    <source>
        <dbReference type="PROSITE" id="PS51194"/>
    </source>
</evidence>
<dbReference type="GO" id="GO:0005737">
    <property type="term" value="C:cytoplasm"/>
    <property type="evidence" value="ECO:0007669"/>
    <property type="project" value="TreeGrafter"/>
</dbReference>
<keyword evidence="11 14" id="KW-0694">RNA-binding</keyword>
<dbReference type="Gene3D" id="1.10.1520.10">
    <property type="entry name" value="Ribonuclease III domain"/>
    <property type="match status" value="2"/>
</dbReference>
<feature type="domain" description="Helicase ATP-binding" evidence="18">
    <location>
        <begin position="128"/>
        <end position="305"/>
    </location>
</feature>
<protein>
    <recommendedName>
        <fullName evidence="23">Dicer-like protein 2</fullName>
    </recommendedName>
</protein>
<dbReference type="PANTHER" id="PTHR14950">
    <property type="entry name" value="DICER-RELATED"/>
    <property type="match status" value="1"/>
</dbReference>
<evidence type="ECO:0000313" key="21">
    <source>
        <dbReference type="EMBL" id="KAG5662155.1"/>
    </source>
</evidence>
<feature type="region of interest" description="Disordered" evidence="15">
    <location>
        <begin position="45"/>
        <end position="83"/>
    </location>
</feature>
<feature type="compositionally biased region" description="Low complexity" evidence="15">
    <location>
        <begin position="58"/>
        <end position="74"/>
    </location>
</feature>
<keyword evidence="7" id="KW-0378">Hydrolase</keyword>
<dbReference type="GO" id="GO:0003723">
    <property type="term" value="F:RNA binding"/>
    <property type="evidence" value="ECO:0007669"/>
    <property type="project" value="UniProtKB-UniRule"/>
</dbReference>
<dbReference type="SUPFAM" id="SSF52540">
    <property type="entry name" value="P-loop containing nucleoside triphosphate hydrolases"/>
    <property type="match status" value="1"/>
</dbReference>
<keyword evidence="22" id="KW-1185">Reference proteome</keyword>
<dbReference type="Pfam" id="PF00271">
    <property type="entry name" value="Helicase_C"/>
    <property type="match status" value="1"/>
</dbReference>
<dbReference type="GO" id="GO:0050688">
    <property type="term" value="P:regulation of defense response to virus"/>
    <property type="evidence" value="ECO:0007669"/>
    <property type="project" value="UniProtKB-KW"/>
</dbReference>
<evidence type="ECO:0000256" key="14">
    <source>
        <dbReference type="PROSITE-ProRule" id="PRU00657"/>
    </source>
</evidence>
<dbReference type="InterPro" id="IPR014720">
    <property type="entry name" value="dsRBD_dom"/>
</dbReference>
<dbReference type="InterPro" id="IPR011545">
    <property type="entry name" value="DEAD/DEAH_box_helicase_dom"/>
</dbReference>
<dbReference type="PROSITE" id="PS51192">
    <property type="entry name" value="HELICASE_ATP_BIND_1"/>
    <property type="match status" value="1"/>
</dbReference>